<gene>
    <name evidence="4" type="primary">LOC105364104</name>
</gene>
<proteinExistence type="predicted"/>
<feature type="coiled-coil region" evidence="1">
    <location>
        <begin position="269"/>
        <end position="316"/>
    </location>
</feature>
<reference evidence="4" key="1">
    <citation type="submission" date="2025-08" db="UniProtKB">
        <authorList>
            <consortium name="RefSeq"/>
        </authorList>
    </citation>
    <scope>IDENTIFICATION</scope>
</reference>
<keyword evidence="1" id="KW-0175">Coiled coil</keyword>
<name>A0AAJ6YLH7_9HYME</name>
<feature type="region of interest" description="Disordered" evidence="2">
    <location>
        <begin position="110"/>
        <end position="129"/>
    </location>
</feature>
<feature type="compositionally biased region" description="Basic and acidic residues" evidence="2">
    <location>
        <begin position="110"/>
        <end position="120"/>
    </location>
</feature>
<protein>
    <submittedName>
        <fullName evidence="4">Coiled-coil domain-containing protein KIAA1407</fullName>
    </submittedName>
</protein>
<organism evidence="3 4">
    <name type="scientific">Ceratosolen solmsi marchali</name>
    <dbReference type="NCBI Taxonomy" id="326594"/>
    <lineage>
        <taxon>Eukaryota</taxon>
        <taxon>Metazoa</taxon>
        <taxon>Ecdysozoa</taxon>
        <taxon>Arthropoda</taxon>
        <taxon>Hexapoda</taxon>
        <taxon>Insecta</taxon>
        <taxon>Pterygota</taxon>
        <taxon>Neoptera</taxon>
        <taxon>Endopterygota</taxon>
        <taxon>Hymenoptera</taxon>
        <taxon>Apocrita</taxon>
        <taxon>Proctotrupomorpha</taxon>
        <taxon>Chalcidoidea</taxon>
        <taxon>Agaonidae</taxon>
        <taxon>Agaoninae</taxon>
        <taxon>Ceratosolen</taxon>
    </lineage>
</organism>
<dbReference type="KEGG" id="csol:105364104"/>
<accession>A0AAJ6YLH7</accession>
<evidence type="ECO:0000313" key="4">
    <source>
        <dbReference type="RefSeq" id="XP_011500270.1"/>
    </source>
</evidence>
<evidence type="ECO:0000256" key="1">
    <source>
        <dbReference type="SAM" id="Coils"/>
    </source>
</evidence>
<dbReference type="Proteomes" id="UP000695007">
    <property type="component" value="Unplaced"/>
</dbReference>
<evidence type="ECO:0000256" key="2">
    <source>
        <dbReference type="SAM" id="MobiDB-lite"/>
    </source>
</evidence>
<evidence type="ECO:0000313" key="3">
    <source>
        <dbReference type="Proteomes" id="UP000695007"/>
    </source>
</evidence>
<dbReference type="RefSeq" id="XP_011500270.1">
    <property type="nucleotide sequence ID" value="XM_011501968.1"/>
</dbReference>
<keyword evidence="3" id="KW-1185">Reference proteome</keyword>
<sequence>MIPNVIEPFNVDIIKVSIKDKPTLYDPKSEESLKIVLKALKQYSAQERKIREVGTRINERISKRRLRHYFDNWYNYFTTKQKVIEYTKNEKKISNESRIDMLVNALAESQKKRDVDQEKAKNHKHKTEIKSAPQQLKNTQESKQKRAIGRDVKSEEIHKTPMHNRLKAQKLIIEEQRAKLAKQTKFIEEMKLLEIKKAAKQTTVQNINVAKQVLNHCDQKTKRSLIHLMKEQGCRDKSIIGVPEIPSPPRFFIRMAERTEARKQRIKLASEIRERKREEQKRREEISRQVAEERQRQEQIQALKEAKRIRKEKEDHRLKGIQKNKRLEFLADQFYKKYLFKRYIVKPLNIVIEEQKQRLKWAYRHYEVTLLAKVLTAWKNEWIDQQNDKLQLAKMFYRHNLLWDVFGNWRSLALDTKQKYQVALDFYDMKLQTKCIKAWYLLYANINIVIHEKEVQAVKHYVRYLKRICFNIWKKYMLIAVDIEDREKRRDEWRKLIKKFIPQSPKQRNISLHF</sequence>
<dbReference type="GeneID" id="105364104"/>
<dbReference type="AlphaFoldDB" id="A0AAJ6YLH7"/>